<feature type="region of interest" description="Disordered" evidence="6">
    <location>
        <begin position="293"/>
        <end position="320"/>
    </location>
</feature>
<keyword evidence="5 7" id="KW-0472">Membrane</keyword>
<feature type="domain" description="EamA" evidence="8">
    <location>
        <begin position="6"/>
        <end position="137"/>
    </location>
</feature>
<feature type="transmembrane region" description="Helical" evidence="7">
    <location>
        <begin position="7"/>
        <end position="25"/>
    </location>
</feature>
<dbReference type="InterPro" id="IPR000620">
    <property type="entry name" value="EamA_dom"/>
</dbReference>
<feature type="transmembrane region" description="Helical" evidence="7">
    <location>
        <begin position="179"/>
        <end position="200"/>
    </location>
</feature>
<feature type="transmembrane region" description="Helical" evidence="7">
    <location>
        <begin position="212"/>
        <end position="230"/>
    </location>
</feature>
<dbReference type="PANTHER" id="PTHR32322">
    <property type="entry name" value="INNER MEMBRANE TRANSPORTER"/>
    <property type="match status" value="1"/>
</dbReference>
<keyword evidence="4 7" id="KW-1133">Transmembrane helix</keyword>
<comment type="caution">
    <text evidence="9">The sequence shown here is derived from an EMBL/GenBank/DDBJ whole genome shotgun (WGS) entry which is preliminary data.</text>
</comment>
<evidence type="ECO:0000256" key="2">
    <source>
        <dbReference type="ARBA" id="ARBA00007362"/>
    </source>
</evidence>
<evidence type="ECO:0000313" key="10">
    <source>
        <dbReference type="Proteomes" id="UP001596096"/>
    </source>
</evidence>
<dbReference type="InterPro" id="IPR050638">
    <property type="entry name" value="AA-Vitamin_Transporters"/>
</dbReference>
<evidence type="ECO:0000256" key="6">
    <source>
        <dbReference type="SAM" id="MobiDB-lite"/>
    </source>
</evidence>
<gene>
    <name evidence="9" type="ORF">ACFPUY_02335</name>
</gene>
<dbReference type="RefSeq" id="WP_219542817.1">
    <property type="nucleotide sequence ID" value="NZ_JAHKRN010000001.1"/>
</dbReference>
<comment type="subcellular location">
    <subcellularLocation>
        <location evidence="1">Membrane</location>
        <topology evidence="1">Multi-pass membrane protein</topology>
    </subcellularLocation>
</comment>
<dbReference type="Pfam" id="PF00892">
    <property type="entry name" value="EamA"/>
    <property type="match status" value="2"/>
</dbReference>
<evidence type="ECO:0000259" key="8">
    <source>
        <dbReference type="Pfam" id="PF00892"/>
    </source>
</evidence>
<comment type="similarity">
    <text evidence="2">Belongs to the EamA transporter family.</text>
</comment>
<feature type="transmembrane region" description="Helical" evidence="7">
    <location>
        <begin position="91"/>
        <end position="111"/>
    </location>
</feature>
<dbReference type="Proteomes" id="UP001596096">
    <property type="component" value="Unassembled WGS sequence"/>
</dbReference>
<accession>A0ABW1BLF9</accession>
<evidence type="ECO:0000256" key="3">
    <source>
        <dbReference type="ARBA" id="ARBA00022692"/>
    </source>
</evidence>
<feature type="transmembrane region" description="Helical" evidence="7">
    <location>
        <begin position="123"/>
        <end position="143"/>
    </location>
</feature>
<protein>
    <submittedName>
        <fullName evidence="9">DMT family transporter</fullName>
    </submittedName>
</protein>
<evidence type="ECO:0000313" key="9">
    <source>
        <dbReference type="EMBL" id="MFC5813902.1"/>
    </source>
</evidence>
<sequence>MRWMPGFVMLSVIWGASFALIKIAVEAGVPPLWVAFWRCFFGALALLAVCALRRERLPRDRTVWGHALVVAALLNAVPFTFLAYGETLVSSVLAGVWNATTPLTTLVFVILMVPQERPTARRLLGLLVGFAGVLVVLGIWQGVDGAPVAGSLACLAATTCYGAGFAYTRRFYSAREGSAAALSAVQIVCATAQLAVFAPLGGGGPSWPGAPAAAALVVLGAVGTGLAYILNLRVIRSAGSTVAATVTYVTPVWSTSLGVTLLGEPLGWNVVAGGVLVIAGVFLSRTDRPAPGVLSGSRHAASRDPEGTPGHPVSRRRGLR</sequence>
<feature type="transmembrane region" description="Helical" evidence="7">
    <location>
        <begin position="64"/>
        <end position="85"/>
    </location>
</feature>
<feature type="transmembrane region" description="Helical" evidence="7">
    <location>
        <begin position="31"/>
        <end position="52"/>
    </location>
</feature>
<dbReference type="PANTHER" id="PTHR32322:SF9">
    <property type="entry name" value="AMINO-ACID METABOLITE EFFLUX PUMP-RELATED"/>
    <property type="match status" value="1"/>
</dbReference>
<organism evidence="9 10">
    <name type="scientific">Nonomuraea harbinensis</name>
    <dbReference type="NCBI Taxonomy" id="1286938"/>
    <lineage>
        <taxon>Bacteria</taxon>
        <taxon>Bacillati</taxon>
        <taxon>Actinomycetota</taxon>
        <taxon>Actinomycetes</taxon>
        <taxon>Streptosporangiales</taxon>
        <taxon>Streptosporangiaceae</taxon>
        <taxon>Nonomuraea</taxon>
    </lineage>
</organism>
<feature type="domain" description="EamA" evidence="8">
    <location>
        <begin position="150"/>
        <end position="284"/>
    </location>
</feature>
<keyword evidence="3 7" id="KW-0812">Transmembrane</keyword>
<evidence type="ECO:0000256" key="4">
    <source>
        <dbReference type="ARBA" id="ARBA00022989"/>
    </source>
</evidence>
<dbReference type="EMBL" id="JBHSNW010000001">
    <property type="protein sequence ID" value="MFC5813902.1"/>
    <property type="molecule type" value="Genomic_DNA"/>
</dbReference>
<proteinExistence type="inferred from homology"/>
<name>A0ABW1BLF9_9ACTN</name>
<feature type="transmembrane region" description="Helical" evidence="7">
    <location>
        <begin position="242"/>
        <end position="260"/>
    </location>
</feature>
<reference evidence="10" key="1">
    <citation type="journal article" date="2019" name="Int. J. Syst. Evol. Microbiol.">
        <title>The Global Catalogue of Microorganisms (GCM) 10K type strain sequencing project: providing services to taxonomists for standard genome sequencing and annotation.</title>
        <authorList>
            <consortium name="The Broad Institute Genomics Platform"/>
            <consortium name="The Broad Institute Genome Sequencing Center for Infectious Disease"/>
            <person name="Wu L."/>
            <person name="Ma J."/>
        </authorList>
    </citation>
    <scope>NUCLEOTIDE SEQUENCE [LARGE SCALE GENOMIC DNA]</scope>
    <source>
        <strain evidence="10">CGMCC 4.7106</strain>
    </source>
</reference>
<evidence type="ECO:0000256" key="1">
    <source>
        <dbReference type="ARBA" id="ARBA00004141"/>
    </source>
</evidence>
<evidence type="ECO:0000256" key="7">
    <source>
        <dbReference type="SAM" id="Phobius"/>
    </source>
</evidence>
<evidence type="ECO:0000256" key="5">
    <source>
        <dbReference type="ARBA" id="ARBA00023136"/>
    </source>
</evidence>
<feature type="transmembrane region" description="Helical" evidence="7">
    <location>
        <begin position="266"/>
        <end position="284"/>
    </location>
</feature>
<keyword evidence="10" id="KW-1185">Reference proteome</keyword>
<feature type="transmembrane region" description="Helical" evidence="7">
    <location>
        <begin position="149"/>
        <end position="167"/>
    </location>
</feature>